<proteinExistence type="predicted"/>
<feature type="compositionally biased region" description="Basic and acidic residues" evidence="1">
    <location>
        <begin position="287"/>
        <end position="300"/>
    </location>
</feature>
<reference evidence="2" key="1">
    <citation type="journal article" date="2019" name="Sci. Rep.">
        <title>Draft genome of Tanacetum cinerariifolium, the natural source of mosquito coil.</title>
        <authorList>
            <person name="Yamashiro T."/>
            <person name="Shiraishi A."/>
            <person name="Satake H."/>
            <person name="Nakayama K."/>
        </authorList>
    </citation>
    <scope>NUCLEOTIDE SEQUENCE</scope>
</reference>
<evidence type="ECO:0000313" key="2">
    <source>
        <dbReference type="EMBL" id="GEU93588.1"/>
    </source>
</evidence>
<feature type="region of interest" description="Disordered" evidence="1">
    <location>
        <begin position="649"/>
        <end position="717"/>
    </location>
</feature>
<gene>
    <name evidence="2" type="ORF">Tci_065566</name>
</gene>
<feature type="compositionally biased region" description="Polar residues" evidence="1">
    <location>
        <begin position="104"/>
        <end position="113"/>
    </location>
</feature>
<comment type="caution">
    <text evidence="2">The sequence shown here is derived from an EMBL/GenBank/DDBJ whole genome shotgun (WGS) entry which is preliminary data.</text>
</comment>
<feature type="region of interest" description="Disordered" evidence="1">
    <location>
        <begin position="104"/>
        <end position="192"/>
    </location>
</feature>
<evidence type="ECO:0000256" key="1">
    <source>
        <dbReference type="SAM" id="MobiDB-lite"/>
    </source>
</evidence>
<feature type="region of interest" description="Disordered" evidence="1">
    <location>
        <begin position="205"/>
        <end position="386"/>
    </location>
</feature>
<dbReference type="EMBL" id="BKCJ010010888">
    <property type="protein sequence ID" value="GEU93588.1"/>
    <property type="molecule type" value="Genomic_DNA"/>
</dbReference>
<feature type="compositionally biased region" description="Acidic residues" evidence="1">
    <location>
        <begin position="336"/>
        <end position="350"/>
    </location>
</feature>
<name>A0A6L2P540_TANCI</name>
<feature type="compositionally biased region" description="Basic and acidic residues" evidence="1">
    <location>
        <begin position="367"/>
        <end position="378"/>
    </location>
</feature>
<sequence length="1078" mass="123038">MATTIEQQVALDEALVPSTKRFKMDTRKNIIDLESFREMLHISPRVPGQSFAELPFEEEILEFLRFLGHSAQIKTLTNVNVKKLYQPWRSFAAVINKCLTGKSSSIDSLSGTQESKEKQRDVLSKIHKSHHSPLHDKETFHPQMKQGTPRRIRSIMHVPLERQHQNQRRVPERKKGGSASSTTPPTLIATPTPTIIVVAAPRLSAAVKGKQPARATSPTDPSDVERTEAKQLKTVLRKSRQETHIFQHGSFSTDKGTGSKPGVLDVPSDDSEEEISWNSSDDEDVDDQTKGRDESEGEKTDESDDDDDEEEISKIDEQEATKSGEGADEETKSDWESEEEETTEKEEESFDPIPKTPEESEDDGNREEDQGVRISEEERMQDEEEADELYHDVNINQGRGLQVSQDIEDSHVTLTPTHSDGQQESSSTSSFVTNLLNPITDPCMESIFKTGSSTVTPIPSPTSTMTPSIMTTTITASQTPTPPTPIPSDIFPTLPTFASVFRFEDRVKSLEDNFLEFIDKPVSRSHRLQDSIQRENDEFLRTINDNIKKIIKEQVKSQVKAQVTRILPRIEESVNAQLEAEVLTRSSHPSRTSYAVAADLSEMELMKILIDKMEGNKSIQRSDEQRNLYKALVEAYDADKTNLDSYGESAILKRRREDDNQEGPSAGSDQGSKRLREGGEHVSASTPSEPATGSAGRSTTGTQSRQLSASESAFAEEPVQTICQMEEPSHPPRKPPTPDRDWNKTLPAVQGSAHVDTLTPELLAGPTYELMRGSCNSLTELEYHLEEVYKATTDQLDWVNPEGQQYPHNLLQPLPLIPDSRGRRVIPFEHFINNDLEYLRGDLVPRNMWIQEPLNYDKHALWGVSHWGRKCQQFYGFAVNRESALDVYSNRRIIAVTELKIMEWHDYKHLDWISVRRDDDKIYKFKEGDFKRLRLQDIEDMLLLLVQGKLSNLTVEERFAFNVSLRMFTRSIFIQRRVEDLQLGVESYQKRLNLTKPDTYRSDLKRREAYTAYSNPRRFIYQNKDKKNRLIRIDELYKFSDGTLNDVRNALDDRLKGIRMQYLPTTIWRKGIRTERWL</sequence>
<feature type="compositionally biased region" description="Acidic residues" evidence="1">
    <location>
        <begin position="301"/>
        <end position="311"/>
    </location>
</feature>
<feature type="compositionally biased region" description="Low complexity" evidence="1">
    <location>
        <begin position="691"/>
        <end position="705"/>
    </location>
</feature>
<feature type="compositionally biased region" description="Basic and acidic residues" evidence="1">
    <location>
        <begin position="671"/>
        <end position="680"/>
    </location>
</feature>
<feature type="compositionally biased region" description="Basic and acidic residues" evidence="1">
    <location>
        <begin position="312"/>
        <end position="322"/>
    </location>
</feature>
<protein>
    <submittedName>
        <fullName evidence="2">Uncharacterized protein</fullName>
    </submittedName>
</protein>
<accession>A0A6L2P540</accession>
<dbReference type="AlphaFoldDB" id="A0A6L2P540"/>
<organism evidence="2">
    <name type="scientific">Tanacetum cinerariifolium</name>
    <name type="common">Dalmatian daisy</name>
    <name type="synonym">Chrysanthemum cinerariifolium</name>
    <dbReference type="NCBI Taxonomy" id="118510"/>
    <lineage>
        <taxon>Eukaryota</taxon>
        <taxon>Viridiplantae</taxon>
        <taxon>Streptophyta</taxon>
        <taxon>Embryophyta</taxon>
        <taxon>Tracheophyta</taxon>
        <taxon>Spermatophyta</taxon>
        <taxon>Magnoliopsida</taxon>
        <taxon>eudicotyledons</taxon>
        <taxon>Gunneridae</taxon>
        <taxon>Pentapetalae</taxon>
        <taxon>asterids</taxon>
        <taxon>campanulids</taxon>
        <taxon>Asterales</taxon>
        <taxon>Asteraceae</taxon>
        <taxon>Asteroideae</taxon>
        <taxon>Anthemideae</taxon>
        <taxon>Anthemidinae</taxon>
        <taxon>Tanacetum</taxon>
    </lineage>
</organism>
<feature type="compositionally biased region" description="Basic and acidic residues" evidence="1">
    <location>
        <begin position="114"/>
        <end position="124"/>
    </location>
</feature>
<feature type="compositionally biased region" description="Low complexity" evidence="1">
    <location>
        <begin position="178"/>
        <end position="192"/>
    </location>
</feature>
<feature type="compositionally biased region" description="Basic and acidic residues" evidence="1">
    <location>
        <begin position="159"/>
        <end position="175"/>
    </location>
</feature>
<feature type="compositionally biased region" description="Acidic residues" evidence="1">
    <location>
        <begin position="267"/>
        <end position="286"/>
    </location>
</feature>